<evidence type="ECO:0000313" key="8">
    <source>
        <dbReference type="WBParaSite" id="MBELARI_LOCUS15130"/>
    </source>
</evidence>
<protein>
    <recommendedName>
        <fullName evidence="6">Sugar phosphate transporter domain-containing protein</fullName>
    </recommendedName>
</protein>
<dbReference type="GO" id="GO:0016020">
    <property type="term" value="C:membrane"/>
    <property type="evidence" value="ECO:0007669"/>
    <property type="project" value="UniProtKB-SubCell"/>
</dbReference>
<feature type="transmembrane region" description="Helical" evidence="5">
    <location>
        <begin position="78"/>
        <end position="95"/>
    </location>
</feature>
<name>A0AAF3EMA7_9BILA</name>
<dbReference type="InterPro" id="IPR004853">
    <property type="entry name" value="Sugar_P_trans_dom"/>
</dbReference>
<feature type="transmembrane region" description="Helical" evidence="5">
    <location>
        <begin position="225"/>
        <end position="242"/>
    </location>
</feature>
<dbReference type="PANTHER" id="PTHR11132">
    <property type="entry name" value="SOLUTE CARRIER FAMILY 35"/>
    <property type="match status" value="1"/>
</dbReference>
<dbReference type="Proteomes" id="UP000887575">
    <property type="component" value="Unassembled WGS sequence"/>
</dbReference>
<dbReference type="AlphaFoldDB" id="A0AAF3EMA7"/>
<dbReference type="WBParaSite" id="MBELARI_LOCUS15130">
    <property type="protein sequence ID" value="MBELARI_LOCUS15130"/>
    <property type="gene ID" value="MBELARI_LOCUS15130"/>
</dbReference>
<keyword evidence="7" id="KW-1185">Reference proteome</keyword>
<comment type="subcellular location">
    <subcellularLocation>
        <location evidence="1">Membrane</location>
        <topology evidence="1">Multi-pass membrane protein</topology>
    </subcellularLocation>
</comment>
<feature type="transmembrane region" description="Helical" evidence="5">
    <location>
        <begin position="45"/>
        <end position="66"/>
    </location>
</feature>
<feature type="transmembrane region" description="Helical" evidence="5">
    <location>
        <begin position="254"/>
        <end position="273"/>
    </location>
</feature>
<feature type="transmembrane region" description="Helical" evidence="5">
    <location>
        <begin position="12"/>
        <end position="33"/>
    </location>
</feature>
<keyword evidence="4 5" id="KW-0472">Membrane</keyword>
<evidence type="ECO:0000259" key="6">
    <source>
        <dbReference type="Pfam" id="PF03151"/>
    </source>
</evidence>
<organism evidence="7 8">
    <name type="scientific">Mesorhabditis belari</name>
    <dbReference type="NCBI Taxonomy" id="2138241"/>
    <lineage>
        <taxon>Eukaryota</taxon>
        <taxon>Metazoa</taxon>
        <taxon>Ecdysozoa</taxon>
        <taxon>Nematoda</taxon>
        <taxon>Chromadorea</taxon>
        <taxon>Rhabditida</taxon>
        <taxon>Rhabditina</taxon>
        <taxon>Rhabditomorpha</taxon>
        <taxon>Rhabditoidea</taxon>
        <taxon>Rhabditidae</taxon>
        <taxon>Mesorhabditinae</taxon>
        <taxon>Mesorhabditis</taxon>
    </lineage>
</organism>
<sequence length="329" mass="36864">MESRTASLFHRVSSALFFGVSSILVVFINKILLTNYKFPSPLTVGVGQMVATVMILFFARLFRLVTFPRLDSSVPRKIFPLPIIYVLNLICGLGGTKAINLPMFTVLRRFSIFMTMVLEYWILGVQASFAVQVSVGLMIGGSIVAAFYDLAFDSYGYTLILLNDLFTAAQGVYTKQKLDAKDLGKYGIMYYNCLFMLVPAVFMLIYTDEFEKSYIFITSDQMLPGVWFCFIVSCVCGFILNFSQVLCTSYNSALTTTCVGPIKNLFVTYAGMFSSGDYLFSWTNFIGINISTFGSILYTYVTFRTKSTASNRLITISPKAKEAERQTLL</sequence>
<evidence type="ECO:0000256" key="3">
    <source>
        <dbReference type="ARBA" id="ARBA00022989"/>
    </source>
</evidence>
<evidence type="ECO:0000256" key="5">
    <source>
        <dbReference type="SAM" id="Phobius"/>
    </source>
</evidence>
<dbReference type="InterPro" id="IPR050186">
    <property type="entry name" value="TPT_transporter"/>
</dbReference>
<accession>A0AAF3EMA7</accession>
<feature type="domain" description="Sugar phosphate transporter" evidence="6">
    <location>
        <begin position="21"/>
        <end position="298"/>
    </location>
</feature>
<evidence type="ECO:0000313" key="7">
    <source>
        <dbReference type="Proteomes" id="UP000887575"/>
    </source>
</evidence>
<feature type="transmembrane region" description="Helical" evidence="5">
    <location>
        <begin position="279"/>
        <end position="303"/>
    </location>
</feature>
<keyword evidence="2 5" id="KW-0812">Transmembrane</keyword>
<keyword evidence="3 5" id="KW-1133">Transmembrane helix</keyword>
<feature type="transmembrane region" description="Helical" evidence="5">
    <location>
        <begin position="154"/>
        <end position="174"/>
    </location>
</feature>
<feature type="transmembrane region" description="Helical" evidence="5">
    <location>
        <begin position="186"/>
        <end position="205"/>
    </location>
</feature>
<dbReference type="Pfam" id="PF03151">
    <property type="entry name" value="TPT"/>
    <property type="match status" value="1"/>
</dbReference>
<reference evidence="8" key="1">
    <citation type="submission" date="2024-02" db="UniProtKB">
        <authorList>
            <consortium name="WormBaseParasite"/>
        </authorList>
    </citation>
    <scope>IDENTIFICATION</scope>
</reference>
<evidence type="ECO:0000256" key="2">
    <source>
        <dbReference type="ARBA" id="ARBA00022692"/>
    </source>
</evidence>
<evidence type="ECO:0000256" key="1">
    <source>
        <dbReference type="ARBA" id="ARBA00004141"/>
    </source>
</evidence>
<evidence type="ECO:0000256" key="4">
    <source>
        <dbReference type="ARBA" id="ARBA00023136"/>
    </source>
</evidence>
<proteinExistence type="predicted"/>